<reference evidence="2 3" key="1">
    <citation type="submission" date="2021-01" db="EMBL/GenBank/DDBJ databases">
        <title>Genomic Encyclopedia of Type Strains, Phase IV (KMG-IV): sequencing the most valuable type-strain genomes for metagenomic binning, comparative biology and taxonomic classification.</title>
        <authorList>
            <person name="Goeker M."/>
        </authorList>
    </citation>
    <scope>NUCLEOTIDE SEQUENCE [LARGE SCALE GENOMIC DNA]</scope>
    <source>
        <strain evidence="2 3">DSM 103394</strain>
    </source>
</reference>
<feature type="transmembrane region" description="Helical" evidence="1">
    <location>
        <begin position="54"/>
        <end position="72"/>
    </location>
</feature>
<feature type="transmembrane region" description="Helical" evidence="1">
    <location>
        <begin position="21"/>
        <end position="42"/>
    </location>
</feature>
<dbReference type="EMBL" id="JAFDST010000001">
    <property type="protein sequence ID" value="MBP1080767.1"/>
    <property type="molecule type" value="Genomic_DNA"/>
</dbReference>
<dbReference type="Proteomes" id="UP000674416">
    <property type="component" value="Unassembled WGS sequence"/>
</dbReference>
<sequence length="88" mass="10456">MINKKKLTVEKAKKNFKWYRKYLPLIGVLCWVAMTVTEYLIGTFKGTDMMTNDFLIYSVLKLLVIIVLVYLIKWKYDAIASIWEDNKK</sequence>
<keyword evidence="1" id="KW-1133">Transmembrane helix</keyword>
<proteinExistence type="predicted"/>
<protein>
    <submittedName>
        <fullName evidence="2">Uncharacterized protein</fullName>
    </submittedName>
</protein>
<comment type="caution">
    <text evidence="2">The sequence shown here is derived from an EMBL/GenBank/DDBJ whole genome shotgun (WGS) entry which is preliminary data.</text>
</comment>
<evidence type="ECO:0000256" key="1">
    <source>
        <dbReference type="SAM" id="Phobius"/>
    </source>
</evidence>
<evidence type="ECO:0000313" key="3">
    <source>
        <dbReference type="Proteomes" id="UP000674416"/>
    </source>
</evidence>
<keyword evidence="1" id="KW-0812">Transmembrane</keyword>
<gene>
    <name evidence="2" type="ORF">JOC74_001255</name>
</gene>
<keyword evidence="1" id="KW-0472">Membrane</keyword>
<name>A0ABS4CTB1_9BACI</name>
<keyword evidence="3" id="KW-1185">Reference proteome</keyword>
<organism evidence="2 3">
    <name type="scientific">Bacillus capparidis</name>
    <dbReference type="NCBI Taxonomy" id="1840411"/>
    <lineage>
        <taxon>Bacteria</taxon>
        <taxon>Bacillati</taxon>
        <taxon>Bacillota</taxon>
        <taxon>Bacilli</taxon>
        <taxon>Bacillales</taxon>
        <taxon>Bacillaceae</taxon>
        <taxon>Bacillus</taxon>
    </lineage>
</organism>
<accession>A0ABS4CTB1</accession>
<evidence type="ECO:0000313" key="2">
    <source>
        <dbReference type="EMBL" id="MBP1080767.1"/>
    </source>
</evidence>